<evidence type="ECO:0000256" key="2">
    <source>
        <dbReference type="ARBA" id="ARBA00022679"/>
    </source>
</evidence>
<dbReference type="Pfam" id="PF02798">
    <property type="entry name" value="GST_N"/>
    <property type="match status" value="1"/>
</dbReference>
<reference evidence="5" key="1">
    <citation type="submission" date="2015-05" db="UniProtKB">
        <authorList>
            <consortium name="EnsemblMetazoa"/>
        </authorList>
    </citation>
    <scope>IDENTIFICATION</scope>
</reference>
<dbReference type="SUPFAM" id="SSF47616">
    <property type="entry name" value="GST C-terminal domain-like"/>
    <property type="match status" value="1"/>
</dbReference>
<evidence type="ECO:0000313" key="5">
    <source>
        <dbReference type="EnsemblMetazoa" id="RPRC009365-PA"/>
    </source>
</evidence>
<dbReference type="InParanoid" id="T1HZ95"/>
<dbReference type="EnsemblMetazoa" id="RPRC009365-RA">
    <property type="protein sequence ID" value="RPRC009365-PA"/>
    <property type="gene ID" value="RPRC009365"/>
</dbReference>
<dbReference type="PROSITE" id="PS50404">
    <property type="entry name" value="GST_NTER"/>
    <property type="match status" value="1"/>
</dbReference>
<dbReference type="Proteomes" id="UP000015103">
    <property type="component" value="Unassembled WGS sequence"/>
</dbReference>
<evidence type="ECO:0000313" key="6">
    <source>
        <dbReference type="Proteomes" id="UP000015103"/>
    </source>
</evidence>
<dbReference type="eggNOG" id="KOG1695">
    <property type="taxonomic scope" value="Eukaryota"/>
</dbReference>
<evidence type="ECO:0000256" key="4">
    <source>
        <dbReference type="ARBA" id="ARBA00047960"/>
    </source>
</evidence>
<dbReference type="PANTHER" id="PTHR11571">
    <property type="entry name" value="GLUTATHIONE S-TRANSFERASE"/>
    <property type="match status" value="1"/>
</dbReference>
<organism evidence="5 6">
    <name type="scientific">Rhodnius prolixus</name>
    <name type="common">Triatomid bug</name>
    <dbReference type="NCBI Taxonomy" id="13249"/>
    <lineage>
        <taxon>Eukaryota</taxon>
        <taxon>Metazoa</taxon>
        <taxon>Ecdysozoa</taxon>
        <taxon>Arthropoda</taxon>
        <taxon>Hexapoda</taxon>
        <taxon>Insecta</taxon>
        <taxon>Pterygota</taxon>
        <taxon>Neoptera</taxon>
        <taxon>Paraneoptera</taxon>
        <taxon>Hemiptera</taxon>
        <taxon>Heteroptera</taxon>
        <taxon>Panheteroptera</taxon>
        <taxon>Cimicomorpha</taxon>
        <taxon>Reduviidae</taxon>
        <taxon>Triatominae</taxon>
        <taxon>Rhodnius</taxon>
    </lineage>
</organism>
<dbReference type="PROSITE" id="PS50405">
    <property type="entry name" value="GST_CTER"/>
    <property type="match status" value="1"/>
</dbReference>
<dbReference type="CDD" id="cd03192">
    <property type="entry name" value="GST_C_Sigma_like"/>
    <property type="match status" value="1"/>
</dbReference>
<dbReference type="EC" id="2.5.1.18" evidence="1"/>
<keyword evidence="6" id="KW-1185">Reference proteome</keyword>
<dbReference type="FunFam" id="1.20.1050.10:FF:000030">
    <property type="entry name" value="Glutathione S-transferase S1"/>
    <property type="match status" value="1"/>
</dbReference>
<evidence type="ECO:0000256" key="3">
    <source>
        <dbReference type="ARBA" id="ARBA00038317"/>
    </source>
</evidence>
<dbReference type="PANTHER" id="PTHR11571:SF224">
    <property type="entry name" value="HEMATOPOIETIC PROSTAGLANDIN D SYNTHASE"/>
    <property type="match status" value="1"/>
</dbReference>
<dbReference type="EMBL" id="ACPB03021114">
    <property type="status" value="NOT_ANNOTATED_CDS"/>
    <property type="molecule type" value="Genomic_DNA"/>
</dbReference>
<name>T1HZ95_RHOPR</name>
<keyword evidence="2" id="KW-0808">Transferase</keyword>
<dbReference type="Gene3D" id="3.40.30.10">
    <property type="entry name" value="Glutaredoxin"/>
    <property type="match status" value="1"/>
</dbReference>
<dbReference type="Gene3D" id="1.20.1050.10">
    <property type="match status" value="1"/>
</dbReference>
<dbReference type="InterPro" id="IPR010987">
    <property type="entry name" value="Glutathione-S-Trfase_C-like"/>
</dbReference>
<dbReference type="SUPFAM" id="SSF52833">
    <property type="entry name" value="Thioredoxin-like"/>
    <property type="match status" value="1"/>
</dbReference>
<accession>T1HZ95</accession>
<proteinExistence type="inferred from homology"/>
<protein>
    <recommendedName>
        <fullName evidence="1">glutathione transferase</fullName>
        <ecNumber evidence="1">2.5.1.18</ecNumber>
    </recommendedName>
</protein>
<dbReference type="SFLD" id="SFLDG01205">
    <property type="entry name" value="AMPS.1"/>
    <property type="match status" value="1"/>
</dbReference>
<dbReference type="SFLD" id="SFLDG00363">
    <property type="entry name" value="AMPS_(cytGST):_Alpha-__Mu-__Pi"/>
    <property type="match status" value="1"/>
</dbReference>
<dbReference type="InterPro" id="IPR004045">
    <property type="entry name" value="Glutathione_S-Trfase_N"/>
</dbReference>
<dbReference type="InterPro" id="IPR040079">
    <property type="entry name" value="Glutathione_S-Trfase"/>
</dbReference>
<dbReference type="VEuPathDB" id="VectorBase:RPRC009365"/>
<dbReference type="InterPro" id="IPR036282">
    <property type="entry name" value="Glutathione-S-Trfase_C_sf"/>
</dbReference>
<comment type="catalytic activity">
    <reaction evidence="4">
        <text>RX + glutathione = an S-substituted glutathione + a halide anion + H(+)</text>
        <dbReference type="Rhea" id="RHEA:16437"/>
        <dbReference type="ChEBI" id="CHEBI:15378"/>
        <dbReference type="ChEBI" id="CHEBI:16042"/>
        <dbReference type="ChEBI" id="CHEBI:17792"/>
        <dbReference type="ChEBI" id="CHEBI:57925"/>
        <dbReference type="ChEBI" id="CHEBI:90779"/>
        <dbReference type="EC" id="2.5.1.18"/>
    </reaction>
</comment>
<dbReference type="STRING" id="13249.T1HZ95"/>
<dbReference type="CDD" id="cd03039">
    <property type="entry name" value="GST_N_Sigma_like"/>
    <property type="match status" value="1"/>
</dbReference>
<dbReference type="AlphaFoldDB" id="T1HZ95"/>
<dbReference type="SFLD" id="SFLDS00019">
    <property type="entry name" value="Glutathione_Transferase_(cytos"/>
    <property type="match status" value="1"/>
</dbReference>
<comment type="similarity">
    <text evidence="3">Belongs to the GST superfamily. Sigma family.</text>
</comment>
<dbReference type="GO" id="GO:0004364">
    <property type="term" value="F:glutathione transferase activity"/>
    <property type="evidence" value="ECO:0007669"/>
    <property type="project" value="UniProtKB-EC"/>
</dbReference>
<dbReference type="Pfam" id="PF14497">
    <property type="entry name" value="GST_C_3"/>
    <property type="match status" value="1"/>
</dbReference>
<dbReference type="OMA" id="YWEKDPA"/>
<dbReference type="InterPro" id="IPR036249">
    <property type="entry name" value="Thioredoxin-like_sf"/>
</dbReference>
<dbReference type="InterPro" id="IPR004046">
    <property type="entry name" value="GST_C"/>
</dbReference>
<dbReference type="GO" id="GO:0006749">
    <property type="term" value="P:glutathione metabolic process"/>
    <property type="evidence" value="ECO:0007669"/>
    <property type="project" value="TreeGrafter"/>
</dbReference>
<dbReference type="InterPro" id="IPR050213">
    <property type="entry name" value="GST_superfamily"/>
</dbReference>
<sequence>MSMPKLTYFNLTGLGEPIRLMLAYGNIKYEDCRLTKEEWASMKPGLEWPHLPMLEIEGKTLFQSMAICRYLARQLNLNGRSNWAETQIDMTVDALSDFRSKVASYYYLPDGEEREKKKETVLTEVLPLYLDRFEKQVASNKGYLVIGKLTYADIIFLSFIEYISYMLDKAVLEKHPKLKEHHQRLKSLPGIETWLKTRPPNPDDA</sequence>
<dbReference type="HOGENOM" id="CLU_039475_1_0_1"/>
<evidence type="ECO:0000256" key="1">
    <source>
        <dbReference type="ARBA" id="ARBA00012452"/>
    </source>
</evidence>